<reference evidence="7" key="2">
    <citation type="submission" date="2020-09" db="EMBL/GenBank/DDBJ databases">
        <authorList>
            <person name="Sun Q."/>
            <person name="Zhou Y."/>
        </authorList>
    </citation>
    <scope>NUCLEOTIDE SEQUENCE</scope>
    <source>
        <strain evidence="7">CGMCC 1.6333</strain>
    </source>
</reference>
<keyword evidence="8" id="KW-1185">Reference proteome</keyword>
<dbReference type="GO" id="GO:0015144">
    <property type="term" value="F:carbohydrate transmembrane transporter activity"/>
    <property type="evidence" value="ECO:0007669"/>
    <property type="project" value="InterPro"/>
</dbReference>
<evidence type="ECO:0000256" key="1">
    <source>
        <dbReference type="ARBA" id="ARBA00008520"/>
    </source>
</evidence>
<dbReference type="OrthoDB" id="9766758at2"/>
<dbReference type="InterPro" id="IPR006059">
    <property type="entry name" value="SBP"/>
</dbReference>
<evidence type="ECO:0000256" key="4">
    <source>
        <dbReference type="ARBA" id="ARBA00022729"/>
    </source>
</evidence>
<dbReference type="AlphaFoldDB" id="A0A917TML2"/>
<feature type="compositionally biased region" description="Low complexity" evidence="6">
    <location>
        <begin position="33"/>
        <end position="49"/>
    </location>
</feature>
<keyword evidence="5" id="KW-0449">Lipoprotein</keyword>
<comment type="caution">
    <text evidence="7">The sequence shown here is derived from an EMBL/GenBank/DDBJ whole genome shotgun (WGS) entry which is preliminary data.</text>
</comment>
<feature type="region of interest" description="Disordered" evidence="6">
    <location>
        <begin position="27"/>
        <end position="61"/>
    </location>
</feature>
<organism evidence="7 8">
    <name type="scientific">Paraliobacillus quinghaiensis</name>
    <dbReference type="NCBI Taxonomy" id="470815"/>
    <lineage>
        <taxon>Bacteria</taxon>
        <taxon>Bacillati</taxon>
        <taxon>Bacillota</taxon>
        <taxon>Bacilli</taxon>
        <taxon>Bacillales</taxon>
        <taxon>Bacillaceae</taxon>
        <taxon>Paraliobacillus</taxon>
    </lineage>
</organism>
<dbReference type="Gene3D" id="3.40.190.10">
    <property type="entry name" value="Periplasmic binding protein-like II"/>
    <property type="match status" value="2"/>
</dbReference>
<reference evidence="7" key="1">
    <citation type="journal article" date="2014" name="Int. J. Syst. Evol. Microbiol.">
        <title>Complete genome sequence of Corynebacterium casei LMG S-19264T (=DSM 44701T), isolated from a smear-ripened cheese.</title>
        <authorList>
            <consortium name="US DOE Joint Genome Institute (JGI-PGF)"/>
            <person name="Walter F."/>
            <person name="Albersmeier A."/>
            <person name="Kalinowski J."/>
            <person name="Ruckert C."/>
        </authorList>
    </citation>
    <scope>NUCLEOTIDE SEQUENCE</scope>
    <source>
        <strain evidence="7">CGMCC 1.6333</strain>
    </source>
</reference>
<dbReference type="PANTHER" id="PTHR30061:SF50">
    <property type="entry name" value="MALTOSE_MALTODEXTRIN-BINDING PERIPLASMIC PROTEIN"/>
    <property type="match status" value="1"/>
</dbReference>
<comment type="similarity">
    <text evidence="1 5">Belongs to the bacterial solute-binding protein 1 family.</text>
</comment>
<feature type="signal peptide" evidence="5">
    <location>
        <begin position="1"/>
        <end position="26"/>
    </location>
</feature>
<keyword evidence="3 5" id="KW-0762">Sugar transport</keyword>
<keyword evidence="5" id="KW-0472">Membrane</keyword>
<name>A0A917TML2_9BACI</name>
<dbReference type="SUPFAM" id="SSF53850">
    <property type="entry name" value="Periplasmic binding protein-like II"/>
    <property type="match status" value="1"/>
</dbReference>
<dbReference type="GO" id="GO:0055052">
    <property type="term" value="C:ATP-binding cassette (ABC) transporter complex, substrate-binding subunit-containing"/>
    <property type="evidence" value="ECO:0007669"/>
    <property type="project" value="TreeGrafter"/>
</dbReference>
<evidence type="ECO:0000256" key="6">
    <source>
        <dbReference type="SAM" id="MobiDB-lite"/>
    </source>
</evidence>
<evidence type="ECO:0000256" key="3">
    <source>
        <dbReference type="ARBA" id="ARBA00022597"/>
    </source>
</evidence>
<comment type="subcellular location">
    <subcellularLocation>
        <location evidence="5">Cell membrane</location>
        <topology evidence="5">Lipid-anchor</topology>
    </subcellularLocation>
</comment>
<protein>
    <recommendedName>
        <fullName evidence="5">Maltodextrin-binding protein</fullName>
    </recommendedName>
</protein>
<dbReference type="PANTHER" id="PTHR30061">
    <property type="entry name" value="MALTOSE-BINDING PERIPLASMIC PROTEIN"/>
    <property type="match status" value="1"/>
</dbReference>
<dbReference type="PROSITE" id="PS51257">
    <property type="entry name" value="PROKAR_LIPOPROTEIN"/>
    <property type="match status" value="1"/>
</dbReference>
<evidence type="ECO:0000313" key="8">
    <source>
        <dbReference type="Proteomes" id="UP000618460"/>
    </source>
</evidence>
<accession>A0A917TML2</accession>
<keyword evidence="4 5" id="KW-0732">Signal</keyword>
<sequence length="441" mass="48232">MKKWFLSFVGIIFIVGLLTACGPDDADENASSNDTNNEGTTENEGTTNDEASEESSMPEKPEKLTIWINAEEKQEEAVGQIAEKYTEETGIEIEAIPINMLDQVEKLGVEGPAGNGPDVIFQPHDRIGDLVLKGLIDPVDLGDKTSEYAESAVNAVTNDGDVWGYPAVTETYALFYNSSLVDGTPETMEEIMTIAEEQTNAANDEYGFLMEAANFYFTYPFFSGNGAYVFANENGNYDISDIGLNNEGAVEGGKLIQSWFDKGYMPQDLTPDIMNGLFKEGKVATVINGPWMVREYSEALGDDLKAAPLPLLDNGENPKSFVGVKAYLLSYYSENKEWAQDFMSFVTNSENAMLYYDVAGEMPARVDSIDNPAIADDPIYSAFAEQATYGEPMPGVPAMQQVWDPINNALSFISKGEPVEEVLNEAVQIIKDNIEASGATE</sequence>
<dbReference type="PRINTS" id="PR00181">
    <property type="entry name" value="MALTOSEBP"/>
</dbReference>
<evidence type="ECO:0000313" key="7">
    <source>
        <dbReference type="EMBL" id="GGM27907.1"/>
    </source>
</evidence>
<feature type="chain" id="PRO_5038172381" description="Maltodextrin-binding protein" evidence="5">
    <location>
        <begin position="27"/>
        <end position="441"/>
    </location>
</feature>
<dbReference type="EMBL" id="BMLG01000004">
    <property type="protein sequence ID" value="GGM27907.1"/>
    <property type="molecule type" value="Genomic_DNA"/>
</dbReference>
<dbReference type="InterPro" id="IPR006060">
    <property type="entry name" value="Maltose/Cyclodextrin-bd"/>
</dbReference>
<keyword evidence="2 5" id="KW-0813">Transport</keyword>
<proteinExistence type="inferred from homology"/>
<dbReference type="Pfam" id="PF13416">
    <property type="entry name" value="SBP_bac_8"/>
    <property type="match status" value="1"/>
</dbReference>
<dbReference type="GO" id="GO:1901982">
    <property type="term" value="F:maltose binding"/>
    <property type="evidence" value="ECO:0007669"/>
    <property type="project" value="TreeGrafter"/>
</dbReference>
<keyword evidence="5" id="KW-1003">Cell membrane</keyword>
<gene>
    <name evidence="7" type="ORF">GCM10011351_12240</name>
</gene>
<dbReference type="Proteomes" id="UP000618460">
    <property type="component" value="Unassembled WGS sequence"/>
</dbReference>
<evidence type="ECO:0000256" key="2">
    <source>
        <dbReference type="ARBA" id="ARBA00022448"/>
    </source>
</evidence>
<evidence type="ECO:0000256" key="5">
    <source>
        <dbReference type="RuleBase" id="RU365005"/>
    </source>
</evidence>
<dbReference type="RefSeq" id="WP_117153735.1">
    <property type="nucleotide sequence ID" value="NZ_BMLG01000004.1"/>
</dbReference>
<dbReference type="GO" id="GO:0042956">
    <property type="term" value="P:maltodextrin transmembrane transport"/>
    <property type="evidence" value="ECO:0007669"/>
    <property type="project" value="TreeGrafter"/>
</dbReference>
<dbReference type="GO" id="GO:0015768">
    <property type="term" value="P:maltose transport"/>
    <property type="evidence" value="ECO:0007669"/>
    <property type="project" value="TreeGrafter"/>
</dbReference>